<evidence type="ECO:0000256" key="13">
    <source>
        <dbReference type="ARBA" id="ARBA00022763"/>
    </source>
</evidence>
<dbReference type="InterPro" id="IPR013083">
    <property type="entry name" value="Znf_RING/FYVE/PHD"/>
</dbReference>
<evidence type="ECO:0000256" key="25">
    <source>
        <dbReference type="ARBA" id="ARBA00023163"/>
    </source>
</evidence>
<dbReference type="GO" id="GO:0045944">
    <property type="term" value="P:positive regulation of transcription by RNA polymerase II"/>
    <property type="evidence" value="ECO:0007669"/>
    <property type="project" value="TreeGrafter"/>
</dbReference>
<dbReference type="SUPFAM" id="SSF57850">
    <property type="entry name" value="RING/U-box"/>
    <property type="match status" value="1"/>
</dbReference>
<evidence type="ECO:0000256" key="11">
    <source>
        <dbReference type="ARBA" id="ARBA00022723"/>
    </source>
</evidence>
<dbReference type="InterPro" id="IPR011364">
    <property type="entry name" value="BRCA1"/>
</dbReference>
<feature type="region of interest" description="Disordered" evidence="34">
    <location>
        <begin position="808"/>
        <end position="829"/>
    </location>
</feature>
<evidence type="ECO:0000256" key="33">
    <source>
        <dbReference type="SAM" id="Coils"/>
    </source>
</evidence>
<keyword evidence="18" id="KW-0832">Ubl conjugation</keyword>
<feature type="compositionally biased region" description="Acidic residues" evidence="34">
    <location>
        <begin position="1187"/>
        <end position="1196"/>
    </location>
</feature>
<feature type="region of interest" description="Disordered" evidence="34">
    <location>
        <begin position="1288"/>
        <end position="1339"/>
    </location>
</feature>
<keyword evidence="20" id="KW-0805">Transcription regulation</keyword>
<evidence type="ECO:0000256" key="6">
    <source>
        <dbReference type="ARBA" id="ARBA00022490"/>
    </source>
</evidence>
<comment type="subcellular location">
    <subcellularLocation>
        <location evidence="2 31">Chromosome</location>
    </subcellularLocation>
    <subcellularLocation>
        <location evidence="3">Cytoplasm</location>
    </subcellularLocation>
    <subcellularLocation>
        <location evidence="31">Nucleus</location>
    </subcellularLocation>
    <text evidence="31">Localizes at sites of DNA damage at double-strand breaks (DSBs); recruitment to DNA damage sites is mediated by the BRCA1-A complex.</text>
</comment>
<sequence>MCDLKAVFFTERYTYDRGDFFGQKEMDLSTVRVEEVRNVLNAMQKILECPICLELIKEPVSTKCDHIFCKFCMLKLLDQKKGPSQCPLCKNSVTRRSLQENTRFSQLVEELLKVIHAFELDSGLQVANSYNFSKKESNSPEHGKEEEISIIQSMGYRNRSKRLHWGEPENPGLETSLGVQLSDLGIMKSLRTKQQVQPRNKPVYIRLGSDSSGDTVNEENHLSVLLLTPQGTRSEASLDSVKQGNAACEVSEKGAADPDRPRPSTNASTVEKRAAERRPEKHQGGRVPDLRVEPCGTETRASSLQRENSHLLLTEDRMDVEKAEFCNKSKQPGFARSQLSRWADGTESSDDGQMPGTEQKAEWGTEPLCVRGEKEQKAPDPERLREAQDVPWVTLNSSIQKVNEWFSRSDEVVTSDSACDRESQADTEEAGALRDPEVRDGFSGSLEKIALLASNPQSALLSTSEQVCPKAGRKDTKDKVFRKTYQRKPGFPSSIRVAENRTVEALVVQPQVTQGCPPTNTLKRKRRTMSCLHPEDFIKRADLAVAPKTPEKINQGTEQMQESGQVAGTPNNSHEGDPEGGSLQRQGTPSPAQSLGKESAARARELQSHSRSSRGLESCVCHSEPPKESRLRSSAKRVPHPGPPDCTKLQSDNCTGTEGAKEKSSPRKLHLVGRVEASIGTKESKKPGDHVRKRRAEEAIPAHTPSSANRSGPEKEFVNPSPLREENPEMVQVSDSTRGPKDQVLSGERGLQTERSAESTSISLVPDTDYSTEDSFSLLEASSLRKTRRVPQPVAQYVAVAKPKELLPARSEDSGDGAEGFNDPLRRDVSHAREANVEMEDSELDTQCLQNTFQASNRQSFALFSNPGNPEKRSTAVFSHSEALKKQSPEVTPECEQTEDRQGEKVSEIGRVQAANAAAGGLVVSQNGQPGAGAQCGVTGVSRLHPSSQVGGDKTELISADKLRIPQSPCHRPSVSPVRTLVKSTCKKTPSTSPQEAAGSGSTLESMASTGGHTNSRALAAKEAISGTGSSTNEVASSGEHMQAEPGRSRGPTLNAVLRSGLMQPEVQEQTLPARGCDWPHIPRRGVSGVVAGAVHADFSPCLVLDSVEQPVGGSPASQICSETPDDLLDSEDRKEDTSFAEGDIKETSAVFSRSVQRRQFNRSPSPLTHAALTRGRQRGARKLESSEENVSSEDEELPCFQHLIFGKGHATPQPTRPGPDATERVCLGTEENLESPRGGLQGCANEPVSPEPQLGEDIRCSGSLFSSQYSVPEDSAADRISQDPFLMCPPAELKGHPSGAQGASLSGREVVSDGETASGYESETNPSDGCSGLSSQSSILTTQQRNTIQDNLLKLQQEMAHLEAVLERHGSQCSNSSASIVPDSCPAKDPVTLGQHTPGQGLTSKRCIEYPVSQSLRACSSDKHQVSPDHLTSENKEPGAGRSPPPEAQMADSQWSAHSQPRRPGDRGHPALQQPAEAPNVEEEELGESAHHSTALAHFPRQELGPARSPTTAQTDDPARSAPREDAVSRGKPRPLSSARGGRRRRLSMVLSGLTTKQSVLVQKFAKKHHIGLTHLMTEETTHVVMKTDAEFVCERTLKYFLGIAGGKWVVSYFWVTQSMKERRMLDERDFEVRGDVVNGRNHQSPKRARESRDQKIFGGLDVCCCGPFTNMPTGQYVFLSTVEPPPSPGVRFAVRAEVPITLQGLKDWETWLPSSPVGTDSPECGTEVAMTEASGPRVTMAGCRPADQLEWMLRLCGASVVRELSALPVGAGAQPVVVMQPEAWTEDAGFLALRQLCQVPVVTRDWVLDSVALYKRQELGAYLIPQGPQKPL</sequence>
<keyword evidence="10" id="KW-0808">Transferase</keyword>
<dbReference type="SUPFAM" id="SSF52113">
    <property type="entry name" value="BRCT domain"/>
    <property type="match status" value="2"/>
</dbReference>
<evidence type="ECO:0000256" key="10">
    <source>
        <dbReference type="ARBA" id="ARBA00022679"/>
    </source>
</evidence>
<evidence type="ECO:0000256" key="4">
    <source>
        <dbReference type="ARBA" id="ARBA00012483"/>
    </source>
</evidence>
<dbReference type="GO" id="GO:0005737">
    <property type="term" value="C:cytoplasm"/>
    <property type="evidence" value="ECO:0007669"/>
    <property type="project" value="UniProtKB-SubCell"/>
</dbReference>
<feature type="compositionally biased region" description="Polar residues" evidence="34">
    <location>
        <begin position="987"/>
        <end position="1017"/>
    </location>
</feature>
<dbReference type="InterPro" id="IPR001357">
    <property type="entry name" value="BRCT_dom"/>
</dbReference>
<dbReference type="PRINTS" id="PR00493">
    <property type="entry name" value="BRSTCANCERI"/>
</dbReference>
<keyword evidence="25" id="KW-0804">Transcription</keyword>
<feature type="compositionally biased region" description="Basic and acidic residues" evidence="34">
    <location>
        <begin position="1518"/>
        <end position="1530"/>
    </location>
</feature>
<feature type="compositionally biased region" description="Basic and acidic residues" evidence="34">
    <location>
        <begin position="270"/>
        <end position="292"/>
    </location>
</feature>
<dbReference type="Pfam" id="PF12820">
    <property type="entry name" value="BRCT_assoc"/>
    <property type="match status" value="1"/>
</dbReference>
<keyword evidence="24" id="KW-0275">Fatty acid biosynthesis</keyword>
<dbReference type="PROSITE" id="PS50172">
    <property type="entry name" value="BRCT"/>
    <property type="match status" value="2"/>
</dbReference>
<dbReference type="PANTHER" id="PTHR13763:SF0">
    <property type="entry name" value="BREAST CANCER TYPE 1 SUSCEPTIBILITY PROTEIN"/>
    <property type="match status" value="1"/>
</dbReference>
<dbReference type="CDD" id="cd16498">
    <property type="entry name" value="RING-HC_BRCA1"/>
    <property type="match status" value="1"/>
</dbReference>
<evidence type="ECO:0000256" key="8">
    <source>
        <dbReference type="ARBA" id="ARBA00022516"/>
    </source>
</evidence>
<dbReference type="GO" id="GO:0008270">
    <property type="term" value="F:zinc ion binding"/>
    <property type="evidence" value="ECO:0007669"/>
    <property type="project" value="UniProtKB-KW"/>
</dbReference>
<evidence type="ECO:0000256" key="12">
    <source>
        <dbReference type="ARBA" id="ARBA00022737"/>
    </source>
</evidence>
<dbReference type="InterPro" id="IPR036420">
    <property type="entry name" value="BRCT_dom_sf"/>
</dbReference>
<dbReference type="Pfam" id="PF00533">
    <property type="entry name" value="BRCT"/>
    <property type="match status" value="1"/>
</dbReference>
<evidence type="ECO:0000256" key="9">
    <source>
        <dbReference type="ARBA" id="ARBA00022553"/>
    </source>
</evidence>
<evidence type="ECO:0000256" key="2">
    <source>
        <dbReference type="ARBA" id="ARBA00004286"/>
    </source>
</evidence>
<evidence type="ECO:0000256" key="3">
    <source>
        <dbReference type="ARBA" id="ARBA00004496"/>
    </source>
</evidence>
<dbReference type="EC" id="2.3.2.27" evidence="4 31"/>
<feature type="domain" description="BRCT" evidence="36">
    <location>
        <begin position="1749"/>
        <end position="1826"/>
    </location>
</feature>
<evidence type="ECO:0000256" key="24">
    <source>
        <dbReference type="ARBA" id="ARBA00023160"/>
    </source>
</evidence>
<dbReference type="Gene3D" id="3.30.40.10">
    <property type="entry name" value="Zinc/RING finger domain, C3HC4 (zinc finger)"/>
    <property type="match status" value="1"/>
</dbReference>
<gene>
    <name evidence="37" type="ORF">H920_13362</name>
</gene>
<evidence type="ECO:0000259" key="35">
    <source>
        <dbReference type="PROSITE" id="PS50089"/>
    </source>
</evidence>
<keyword evidence="33" id="KW-0175">Coiled coil</keyword>
<dbReference type="GO" id="GO:0005694">
    <property type="term" value="C:chromosome"/>
    <property type="evidence" value="ECO:0007669"/>
    <property type="project" value="UniProtKB-SubCell"/>
</dbReference>
<dbReference type="SMART" id="SM00292">
    <property type="entry name" value="BRCT"/>
    <property type="match status" value="2"/>
</dbReference>
<keyword evidence="29 31" id="KW-0131">Cell cycle</keyword>
<evidence type="ECO:0000256" key="14">
    <source>
        <dbReference type="ARBA" id="ARBA00022771"/>
    </source>
</evidence>
<dbReference type="GO" id="GO:0007095">
    <property type="term" value="P:mitotic G2 DNA damage checkpoint signaling"/>
    <property type="evidence" value="ECO:0007669"/>
    <property type="project" value="TreeGrafter"/>
</dbReference>
<dbReference type="GO" id="GO:0070531">
    <property type="term" value="C:BRCA1-A complex"/>
    <property type="evidence" value="ECO:0007669"/>
    <property type="project" value="TreeGrafter"/>
</dbReference>
<dbReference type="GO" id="GO:0031436">
    <property type="term" value="C:BRCA1-BARD1 complex"/>
    <property type="evidence" value="ECO:0007669"/>
    <property type="project" value="UniProtKB-UniRule"/>
</dbReference>
<dbReference type="PROSITE" id="PS50089">
    <property type="entry name" value="ZF_RING_2"/>
    <property type="match status" value="1"/>
</dbReference>
<keyword evidence="15 31" id="KW-0833">Ubl conjugation pathway</keyword>
<dbReference type="GO" id="GO:0000724">
    <property type="term" value="P:double-strand break repair via homologous recombination"/>
    <property type="evidence" value="ECO:0007669"/>
    <property type="project" value="TreeGrafter"/>
</dbReference>
<dbReference type="PROSITE" id="PS00518">
    <property type="entry name" value="ZF_RING_1"/>
    <property type="match status" value="1"/>
</dbReference>
<evidence type="ECO:0000256" key="5">
    <source>
        <dbReference type="ARBA" id="ARBA00022454"/>
    </source>
</evidence>
<feature type="compositionally biased region" description="Basic and acidic residues" evidence="34">
    <location>
        <begin position="1421"/>
        <end position="1440"/>
    </location>
</feature>
<evidence type="ECO:0000256" key="19">
    <source>
        <dbReference type="ARBA" id="ARBA00022990"/>
    </source>
</evidence>
<dbReference type="GO" id="GO:0051865">
    <property type="term" value="P:protein autoubiquitination"/>
    <property type="evidence" value="ECO:0007669"/>
    <property type="project" value="UniProtKB-UniRule"/>
</dbReference>
<dbReference type="GO" id="GO:0043009">
    <property type="term" value="P:chordate embryonic development"/>
    <property type="evidence" value="ECO:0007669"/>
    <property type="project" value="TreeGrafter"/>
</dbReference>
<feature type="compositionally biased region" description="Basic and acidic residues" evidence="34">
    <location>
        <begin position="599"/>
        <end position="608"/>
    </location>
</feature>
<organism evidence="37 38">
    <name type="scientific">Fukomys damarensis</name>
    <name type="common">Damaraland mole rat</name>
    <name type="synonym">Cryptomys damarensis</name>
    <dbReference type="NCBI Taxonomy" id="885580"/>
    <lineage>
        <taxon>Eukaryota</taxon>
        <taxon>Metazoa</taxon>
        <taxon>Chordata</taxon>
        <taxon>Craniata</taxon>
        <taxon>Vertebrata</taxon>
        <taxon>Euteleostomi</taxon>
        <taxon>Mammalia</taxon>
        <taxon>Eutheria</taxon>
        <taxon>Euarchontoglires</taxon>
        <taxon>Glires</taxon>
        <taxon>Rodentia</taxon>
        <taxon>Hystricomorpha</taxon>
        <taxon>Bathyergidae</taxon>
        <taxon>Fukomys</taxon>
    </lineage>
</organism>
<keyword evidence="5 31" id="KW-0158">Chromosome</keyword>
<dbReference type="PANTHER" id="PTHR13763">
    <property type="entry name" value="BREAST CANCER TYPE 1 SUSCEPTIBILITY PROTEIN BRCA1"/>
    <property type="match status" value="1"/>
</dbReference>
<feature type="compositionally biased region" description="Basic and acidic residues" evidence="34">
    <location>
        <begin position="712"/>
        <end position="727"/>
    </location>
</feature>
<evidence type="ECO:0000313" key="38">
    <source>
        <dbReference type="Proteomes" id="UP000028990"/>
    </source>
</evidence>
<feature type="region of interest" description="Disordered" evidence="34">
    <location>
        <begin position="1113"/>
        <end position="1140"/>
    </location>
</feature>
<evidence type="ECO:0000256" key="22">
    <source>
        <dbReference type="ARBA" id="ARBA00023125"/>
    </source>
</evidence>
<keyword evidence="16" id="KW-0276">Fatty acid metabolism</keyword>
<keyword evidence="26 31" id="KW-0233">DNA recombination</keyword>
<evidence type="ECO:0000256" key="17">
    <source>
        <dbReference type="ARBA" id="ARBA00022833"/>
    </source>
</evidence>
<comment type="function">
    <text evidence="31">E3 ubiquitin-protein ligase that specifically mediates the formation of 'Lys-6'-linked polyubiquitin chains and plays a central role in DNA repair by facilitating cellular responses to DNA damage. It is unclear whether it also mediates the formation of other types of polyubiquitin chains. The BRCA1-BARD1 heterodimer coordinates a diverse range of cellular pathways such as DNA damage repair, ubiquitination and transcriptional regulation to maintain genomic stability. Regulates centrosomal microtubule nucleation. Required for appropriate cell cycle arrests after ionizing irradiation in both the S-phase and the G2 phase of the cell cycle. Required for FANCD2 targeting to sites of DNA damage. Inhibits lipid synthesis by binding to inactive phosphorylated ACACA and preventing its dephosphorylation. Contributes to homologous recombination repair (HRR) via its direct interaction with PALB2, fine-tunes recombinational repair partly through its modulatory role in the PALB2-dependent loading of BRCA2-RAD51 repair machinery at DNA breaks. Component of the BRCA1-RBBP8 complex which regulates CHEK1 activation and controls cell cycle G2/M checkpoints on DNA damage via BRCA1-mediated ubiquitination of RBBP8. Acts as a transcriptional activator.</text>
</comment>
<feature type="region of interest" description="Disordered" evidence="34">
    <location>
        <begin position="966"/>
        <end position="1054"/>
    </location>
</feature>
<evidence type="ECO:0000256" key="15">
    <source>
        <dbReference type="ARBA" id="ARBA00022786"/>
    </source>
</evidence>
<keyword evidence="22 31" id="KW-0238">DNA-binding</keyword>
<dbReference type="InterPro" id="IPR017907">
    <property type="entry name" value="Znf_RING_CS"/>
</dbReference>
<feature type="region of interest" description="Disordered" evidence="34">
    <location>
        <begin position="558"/>
        <end position="773"/>
    </location>
</feature>
<evidence type="ECO:0000256" key="32">
    <source>
        <dbReference type="PROSITE-ProRule" id="PRU00175"/>
    </source>
</evidence>
<dbReference type="PIRSF" id="PIRSF001734">
    <property type="entry name" value="BRCA1"/>
    <property type="match status" value="1"/>
</dbReference>
<evidence type="ECO:0000256" key="28">
    <source>
        <dbReference type="ARBA" id="ARBA00023242"/>
    </source>
</evidence>
<evidence type="ECO:0000256" key="26">
    <source>
        <dbReference type="ARBA" id="ARBA00023172"/>
    </source>
</evidence>
<comment type="subunit">
    <text evidence="31">Heterodimer with BARD1. Part of the BRCA1-associated genome surveillance complex (BASC), which contains BRCA1, MSH2, MSH6, MLH1, ATM, BLM, PMS2 and the MRE11-RAD50-NBN protein (MRN) complex. This association could be a dynamic process changing throughout the cell cycle and within subnuclear domains. Component of the BRCA1-A complex, at least composed of BRCA1, BARD1, UIMC1/RAP80, ABRAXAS1, BRCC3/BRCC36, BABAM2 and BABAM1/NBA1. Interacts (via the BRCT domains) with ABRAXAS1 (phosphorylated form); this is important for recruitment to sites of DNA damage. Can form a heterotetramer with two molecules of ABRAXAS1 (phosphorylated form). Component of the BRCA1-RBBP8 complex. Interacts (via the BRCT domains) with RBBP8 ('Ser-327' phosphorylated form); the interaction ubiquitinates RBBP8, regulates CHEK1 activation, and involves RBBP8 in BRCA1-dependent G2/M checkpoint control on DNA damage. Associates with RNA polymerase II holoenzyme. Interacts with SMC1A, NELFB, DCLRE1C, CLSPN. CHEK1, CHEK2, BAP1, BRCC3, UBXN1 and PCLAF. Interacts (via BRCT domains) with BRIP1 (phosphorylated form). Interacts with FANCD2 (ubiquitinated form). Interacts with H2AX (phosphorylated on 'Ser-140'). Interacts (via the BRCT domains) with ACACA (phosphorylated form); the interaction prevents dephosphorylation of ACACA. Part of a BRCA complex containing BRCA1, BRCA2 and PALB2. Interacts directly with PALB2; the interaction is essential for its function in HRR. Interacts directly with BRCA2; the interaction occurs only in the presence of PALB2 which serves as the bridging protein. Interacts (via the BRCT domains) with LMO4; the interaction represses the transcriptional activity of BRCA1. Interacts (via the BRCT domains) with CCAR2 (via N-terminus); the interaction represses the transcriptional activator activity of BRCA1. Interacts with EXD2. Interacts (via C-terminus) with DHX9; this interaction is direct and links BRCA1 to the RNA polymerase II holoenzyme.</text>
</comment>
<dbReference type="GO" id="GO:0003677">
    <property type="term" value="F:DNA binding"/>
    <property type="evidence" value="ECO:0007669"/>
    <property type="project" value="UniProtKB-KW"/>
</dbReference>
<dbReference type="InterPro" id="IPR025994">
    <property type="entry name" value="BRCA1_serine_dom"/>
</dbReference>
<dbReference type="SMART" id="SM00184">
    <property type="entry name" value="RING"/>
    <property type="match status" value="1"/>
</dbReference>
<dbReference type="FunFam" id="3.40.50.10190:FF:000006">
    <property type="entry name" value="Breast cancer type 1 susceptibility protein homolog"/>
    <property type="match status" value="1"/>
</dbReference>
<dbReference type="InterPro" id="IPR018957">
    <property type="entry name" value="Znf_C3HC4_RING-type"/>
</dbReference>
<evidence type="ECO:0000259" key="36">
    <source>
        <dbReference type="PROSITE" id="PS50172"/>
    </source>
</evidence>
<feature type="compositionally biased region" description="Polar residues" evidence="34">
    <location>
        <begin position="1027"/>
        <end position="1036"/>
    </location>
</feature>
<feature type="compositionally biased region" description="Polar residues" evidence="34">
    <location>
        <begin position="583"/>
        <end position="593"/>
    </location>
</feature>
<keyword evidence="9" id="KW-0597">Phosphoprotein</keyword>
<evidence type="ECO:0000256" key="20">
    <source>
        <dbReference type="ARBA" id="ARBA00023015"/>
    </source>
</evidence>
<evidence type="ECO:0000256" key="30">
    <source>
        <dbReference type="ARBA" id="ARBA00072181"/>
    </source>
</evidence>
<dbReference type="EMBL" id="KN123381">
    <property type="protein sequence ID" value="KFO25277.1"/>
    <property type="molecule type" value="Genomic_DNA"/>
</dbReference>
<dbReference type="STRING" id="885580.ENSFDAP00000004478"/>
<feature type="compositionally biased region" description="Basic and acidic residues" evidence="34">
    <location>
        <begin position="1131"/>
        <end position="1140"/>
    </location>
</feature>
<dbReference type="Gene3D" id="3.40.50.10190">
    <property type="entry name" value="BRCT domain"/>
    <property type="match status" value="2"/>
</dbReference>
<evidence type="ECO:0000256" key="1">
    <source>
        <dbReference type="ARBA" id="ARBA00000900"/>
    </source>
</evidence>
<dbReference type="GO" id="GO:0070013">
    <property type="term" value="C:intracellular organelle lumen"/>
    <property type="evidence" value="ECO:0007669"/>
    <property type="project" value="UniProtKB-ARBA"/>
</dbReference>
<evidence type="ECO:0000256" key="23">
    <source>
        <dbReference type="ARBA" id="ARBA00023159"/>
    </source>
</evidence>
<reference evidence="37 38" key="1">
    <citation type="submission" date="2013-11" db="EMBL/GenBank/DDBJ databases">
        <title>The Damaraland mole rat (Fukomys damarensis) genome and evolution of African mole rats.</title>
        <authorList>
            <person name="Gladyshev V.N."/>
            <person name="Fang X."/>
        </authorList>
    </citation>
    <scope>NUCLEOTIDE SEQUENCE [LARGE SCALE GENOMIC DNA]</scope>
    <source>
        <tissue evidence="37">Liver</tissue>
    </source>
</reference>
<dbReference type="GO" id="GO:0006633">
    <property type="term" value="P:fatty acid biosynthetic process"/>
    <property type="evidence" value="ECO:0007669"/>
    <property type="project" value="UniProtKB-KW"/>
</dbReference>
<dbReference type="InterPro" id="IPR031099">
    <property type="entry name" value="BRCA1-associated"/>
</dbReference>
<keyword evidence="21" id="KW-0443">Lipid metabolism</keyword>
<proteinExistence type="predicted"/>
<evidence type="ECO:0000313" key="37">
    <source>
        <dbReference type="EMBL" id="KFO25277.1"/>
    </source>
</evidence>
<feature type="compositionally biased region" description="Low complexity" evidence="34">
    <location>
        <begin position="1328"/>
        <end position="1339"/>
    </location>
</feature>
<keyword evidence="8" id="KW-0444">Lipid biosynthesis</keyword>
<evidence type="ECO:0000256" key="16">
    <source>
        <dbReference type="ARBA" id="ARBA00022832"/>
    </source>
</evidence>
<feature type="domain" description="RING-type" evidence="35">
    <location>
        <begin position="49"/>
        <end position="90"/>
    </location>
</feature>
<keyword evidence="11" id="KW-0479">Metal-binding</keyword>
<dbReference type="eggNOG" id="KOG4362">
    <property type="taxonomic scope" value="Eukaryota"/>
</dbReference>
<keyword evidence="13 31" id="KW-0227">DNA damage</keyword>
<comment type="catalytic activity">
    <reaction evidence="1 31">
        <text>S-ubiquitinyl-[E2 ubiquitin-conjugating enzyme]-L-cysteine + [acceptor protein]-L-lysine = [E2 ubiquitin-conjugating enzyme]-L-cysteine + N(6)-ubiquitinyl-[acceptor protein]-L-lysine.</text>
        <dbReference type="EC" id="2.3.2.27"/>
    </reaction>
</comment>
<protein>
    <recommendedName>
        <fullName evidence="30 31">Breast cancer type 1 susceptibility protein homolog</fullName>
        <ecNumber evidence="4 31">2.3.2.27</ecNumber>
    </recommendedName>
</protein>
<feature type="region of interest" description="Disordered" evidence="34">
    <location>
        <begin position="882"/>
        <end position="902"/>
    </location>
</feature>
<feature type="coiled-coil region" evidence="33">
    <location>
        <begin position="1346"/>
        <end position="1373"/>
    </location>
</feature>
<keyword evidence="27 31" id="KW-0234">DNA repair</keyword>
<keyword evidence="23" id="KW-0010">Activator</keyword>
<evidence type="ECO:0000256" key="29">
    <source>
        <dbReference type="ARBA" id="ARBA00023306"/>
    </source>
</evidence>
<feature type="compositionally biased region" description="Polar residues" evidence="34">
    <location>
        <begin position="558"/>
        <end position="573"/>
    </location>
</feature>
<dbReference type="InterPro" id="IPR001841">
    <property type="entry name" value="Znf_RING"/>
</dbReference>
<keyword evidence="28 31" id="KW-0539">Nucleus</keyword>
<feature type="region of interest" description="Disordered" evidence="34">
    <location>
        <begin position="413"/>
        <end position="438"/>
    </location>
</feature>
<evidence type="ECO:0000256" key="34">
    <source>
        <dbReference type="SAM" id="MobiDB-lite"/>
    </source>
</evidence>
<evidence type="ECO:0000256" key="27">
    <source>
        <dbReference type="ARBA" id="ARBA00023204"/>
    </source>
</evidence>
<feature type="region of interest" description="Disordered" evidence="34">
    <location>
        <begin position="1157"/>
        <end position="1196"/>
    </location>
</feature>
<dbReference type="GO" id="GO:0085020">
    <property type="term" value="P:protein K6-linked ubiquitination"/>
    <property type="evidence" value="ECO:0007669"/>
    <property type="project" value="UniProtKB-UniRule"/>
</dbReference>
<name>A0A091D2Q9_FUKDA</name>
<feature type="region of interest" description="Disordered" evidence="34">
    <location>
        <begin position="1419"/>
        <end position="1546"/>
    </location>
</feature>
<feature type="compositionally biased region" description="Basic and acidic residues" evidence="34">
    <location>
        <begin position="682"/>
        <end position="700"/>
    </location>
</feature>
<dbReference type="Pfam" id="PF00097">
    <property type="entry name" value="zf-C3HC4"/>
    <property type="match status" value="1"/>
</dbReference>
<feature type="region of interest" description="Disordered" evidence="34">
    <location>
        <begin position="1233"/>
        <end position="1256"/>
    </location>
</feature>
<accession>A0A091D2Q9</accession>
<dbReference type="FunFam" id="3.30.40.10:FF:000213">
    <property type="entry name" value="Breast cancer type 1 susceptibility protein homolog"/>
    <property type="match status" value="1"/>
</dbReference>
<keyword evidence="12" id="KW-0677">Repeat</keyword>
<dbReference type="GO" id="GO:0061630">
    <property type="term" value="F:ubiquitin protein ligase activity"/>
    <property type="evidence" value="ECO:0007669"/>
    <property type="project" value="UniProtKB-EC"/>
</dbReference>
<feature type="compositionally biased region" description="Basic and acidic residues" evidence="34">
    <location>
        <begin position="250"/>
        <end position="262"/>
    </location>
</feature>
<dbReference type="Proteomes" id="UP000028990">
    <property type="component" value="Unassembled WGS sequence"/>
</dbReference>
<evidence type="ECO:0000256" key="21">
    <source>
        <dbReference type="ARBA" id="ARBA00023098"/>
    </source>
</evidence>
<keyword evidence="19" id="KW-0007">Acetylation</keyword>
<evidence type="ECO:0000256" key="7">
    <source>
        <dbReference type="ARBA" id="ARBA00022499"/>
    </source>
</evidence>
<evidence type="ECO:0000256" key="18">
    <source>
        <dbReference type="ARBA" id="ARBA00022843"/>
    </source>
</evidence>
<keyword evidence="6" id="KW-0963">Cytoplasm</keyword>
<dbReference type="FunFam" id="3.40.50.10190:FF:000025">
    <property type="entry name" value="Breast cancer type 1 susceptibility protein homolog"/>
    <property type="match status" value="1"/>
</dbReference>
<feature type="region of interest" description="Disordered" evidence="34">
    <location>
        <begin position="235"/>
        <end position="305"/>
    </location>
</feature>
<keyword evidence="7" id="KW-1017">Isopeptide bond</keyword>
<feature type="region of interest" description="Disordered" evidence="34">
    <location>
        <begin position="332"/>
        <end position="367"/>
    </location>
</feature>
<keyword evidence="14 32" id="KW-0863">Zinc-finger</keyword>
<keyword evidence="38" id="KW-1185">Reference proteome</keyword>
<keyword evidence="17" id="KW-0862">Zinc</keyword>
<feature type="domain" description="BRCT" evidence="36">
    <location>
        <begin position="1547"/>
        <end position="1634"/>
    </location>
</feature>
<evidence type="ECO:0000256" key="31">
    <source>
        <dbReference type="PIRNR" id="PIRNR001734"/>
    </source>
</evidence>